<evidence type="ECO:0000313" key="2">
    <source>
        <dbReference type="Proteomes" id="UP001142055"/>
    </source>
</evidence>
<protein>
    <submittedName>
        <fullName evidence="1">Uncharacterized protein</fullName>
    </submittedName>
</protein>
<reference evidence="1" key="1">
    <citation type="submission" date="2022-12" db="EMBL/GenBank/DDBJ databases">
        <title>Genome assemblies of Blomia tropicalis.</title>
        <authorList>
            <person name="Cui Y."/>
        </authorList>
    </citation>
    <scope>NUCLEOTIDE SEQUENCE</scope>
    <source>
        <tissue evidence="1">Adult mites</tissue>
    </source>
</reference>
<name>A0A9Q0LYL0_BLOTA</name>
<accession>A0A9Q0LYL0</accession>
<evidence type="ECO:0000313" key="1">
    <source>
        <dbReference type="EMBL" id="KAJ6215849.1"/>
    </source>
</evidence>
<comment type="caution">
    <text evidence="1">The sequence shown here is derived from an EMBL/GenBank/DDBJ whole genome shotgun (WGS) entry which is preliminary data.</text>
</comment>
<organism evidence="1 2">
    <name type="scientific">Blomia tropicalis</name>
    <name type="common">Mite</name>
    <dbReference type="NCBI Taxonomy" id="40697"/>
    <lineage>
        <taxon>Eukaryota</taxon>
        <taxon>Metazoa</taxon>
        <taxon>Ecdysozoa</taxon>
        <taxon>Arthropoda</taxon>
        <taxon>Chelicerata</taxon>
        <taxon>Arachnida</taxon>
        <taxon>Acari</taxon>
        <taxon>Acariformes</taxon>
        <taxon>Sarcoptiformes</taxon>
        <taxon>Astigmata</taxon>
        <taxon>Glycyphagoidea</taxon>
        <taxon>Echimyopodidae</taxon>
        <taxon>Blomia</taxon>
    </lineage>
</organism>
<proteinExistence type="predicted"/>
<dbReference type="EMBL" id="JAPWDV010000004">
    <property type="protein sequence ID" value="KAJ6215849.1"/>
    <property type="molecule type" value="Genomic_DNA"/>
</dbReference>
<sequence length="153" mass="17623">MLIAAIVRSTNMFNHERIVLFPVPEQPVEANSTFRTLLNRLIDIGYQTVGVTEQCRENSICNSANYIVQRVPDYVIEQGVEQLNELPPSMFGDHEYTDAWMLGMGAQNDNKVCDMIYHCLEKNSTNTMEMARRLIAFVDQFTFENGWINTLEH</sequence>
<gene>
    <name evidence="1" type="ORF">RDWZM_010349</name>
</gene>
<dbReference type="AlphaFoldDB" id="A0A9Q0LYL0"/>
<keyword evidence="2" id="KW-1185">Reference proteome</keyword>
<dbReference type="Proteomes" id="UP001142055">
    <property type="component" value="Chromosome 4"/>
</dbReference>